<feature type="chain" id="PRO_5043315087" description="Sulfatase N-terminal domain-containing protein" evidence="6">
    <location>
        <begin position="18"/>
        <end position="560"/>
    </location>
</feature>
<dbReference type="GO" id="GO:0046872">
    <property type="term" value="F:metal ion binding"/>
    <property type="evidence" value="ECO:0007669"/>
    <property type="project" value="UniProtKB-KW"/>
</dbReference>
<dbReference type="PANTHER" id="PTHR10342:SF273">
    <property type="entry name" value="RE14504P"/>
    <property type="match status" value="1"/>
</dbReference>
<dbReference type="Proteomes" id="UP001497382">
    <property type="component" value="Unassembled WGS sequence"/>
</dbReference>
<evidence type="ECO:0000256" key="4">
    <source>
        <dbReference type="ARBA" id="ARBA00022837"/>
    </source>
</evidence>
<evidence type="ECO:0000256" key="6">
    <source>
        <dbReference type="SAM" id="SignalP"/>
    </source>
</evidence>
<sequence length="560" mass="63186">MRMILLLLSFLLLGAECHNTDNGFKPPHIIFIFADDLGWNDVSYNGSPQIPTPNIDALALNGIILRNYYGEWMCSPSRGSLLTGKYSIRLGLQHYAIKAGERSGLPLSDVTIAQRLKQLGYATHMIGKWNLGYFKKEYTPTYRGFDTFLGYMNPFIGYYDHTHVDSTGLPRQSKFEGIDFYNGTSILKDRQGEYATYLFTETAENIIKNHNASKPLFLYLAHLAVHTGNFYKPLEAPAEVISKFKHIEDINRRIQAAITSIMDDSIGVVFRVLHAKNMLDNSIILFVSDNGGEVNPALGGYGSNYPLRGKKQTFWEGGIHLPALIWSPLLNLGKPRISQQLMHVTDWLPTLYKAAGGDPADLGALDGVDMWDALLDDSPSPRTEMLQNLDPVYGVSALRMGDMKLVNGSTGEGFDFWYGSSGLEGFTEHSSYDWIFKNGSPVENVLRKTGMWIAQNPDEVYQRNRIKCQKPVPEKAYSSCKPTEKPCLFNITDDPCEYVNLADKFPDMVKMMMDKIIEYNATAMEPQSKPNDHRADPMCHHFHYVSWLDPEHYTDCDFAS</sequence>
<dbReference type="SUPFAM" id="SSF53649">
    <property type="entry name" value="Alkaline phosphatase-like"/>
    <property type="match status" value="1"/>
</dbReference>
<dbReference type="InterPro" id="IPR000917">
    <property type="entry name" value="Sulfatase_N"/>
</dbReference>
<comment type="similarity">
    <text evidence="2">Belongs to the sulfatase family.</text>
</comment>
<dbReference type="Gene3D" id="3.30.1120.10">
    <property type="match status" value="1"/>
</dbReference>
<dbReference type="Pfam" id="PF00884">
    <property type="entry name" value="Sulfatase"/>
    <property type="match status" value="1"/>
</dbReference>
<accession>A0AAV2A254</accession>
<comment type="cofactor">
    <cofactor evidence="1">
        <name>Ca(2+)</name>
        <dbReference type="ChEBI" id="CHEBI:29108"/>
    </cofactor>
</comment>
<keyword evidence="4" id="KW-0106">Calcium</keyword>
<dbReference type="InterPro" id="IPR017850">
    <property type="entry name" value="Alkaline_phosphatase_core_sf"/>
</dbReference>
<organism evidence="8 9">
    <name type="scientific">Larinioides sclopetarius</name>
    <dbReference type="NCBI Taxonomy" id="280406"/>
    <lineage>
        <taxon>Eukaryota</taxon>
        <taxon>Metazoa</taxon>
        <taxon>Ecdysozoa</taxon>
        <taxon>Arthropoda</taxon>
        <taxon>Chelicerata</taxon>
        <taxon>Arachnida</taxon>
        <taxon>Araneae</taxon>
        <taxon>Araneomorphae</taxon>
        <taxon>Entelegynae</taxon>
        <taxon>Araneoidea</taxon>
        <taxon>Araneidae</taxon>
        <taxon>Larinioides</taxon>
    </lineage>
</organism>
<evidence type="ECO:0000313" key="9">
    <source>
        <dbReference type="Proteomes" id="UP001497382"/>
    </source>
</evidence>
<feature type="signal peptide" evidence="6">
    <location>
        <begin position="1"/>
        <end position="17"/>
    </location>
</feature>
<dbReference type="InterPro" id="IPR047115">
    <property type="entry name" value="ARSB"/>
</dbReference>
<gene>
    <name evidence="8" type="ORF">LARSCL_LOCUS9602</name>
</gene>
<keyword evidence="9" id="KW-1185">Reference proteome</keyword>
<dbReference type="CDD" id="cd16029">
    <property type="entry name" value="4-S"/>
    <property type="match status" value="1"/>
</dbReference>
<dbReference type="PANTHER" id="PTHR10342">
    <property type="entry name" value="ARYLSULFATASE"/>
    <property type="match status" value="1"/>
</dbReference>
<keyword evidence="6" id="KW-0732">Signal</keyword>
<dbReference type="AlphaFoldDB" id="A0AAV2A254"/>
<evidence type="ECO:0000256" key="1">
    <source>
        <dbReference type="ARBA" id="ARBA00001913"/>
    </source>
</evidence>
<dbReference type="GO" id="GO:0008484">
    <property type="term" value="F:sulfuric ester hydrolase activity"/>
    <property type="evidence" value="ECO:0007669"/>
    <property type="project" value="InterPro"/>
</dbReference>
<reference evidence="8 9" key="1">
    <citation type="submission" date="2024-04" db="EMBL/GenBank/DDBJ databases">
        <authorList>
            <person name="Rising A."/>
            <person name="Reimegard J."/>
            <person name="Sonavane S."/>
            <person name="Akerstrom W."/>
            <person name="Nylinder S."/>
            <person name="Hedman E."/>
            <person name="Kallberg Y."/>
        </authorList>
    </citation>
    <scope>NUCLEOTIDE SEQUENCE [LARGE SCALE GENOMIC DNA]</scope>
</reference>
<feature type="domain" description="Sulfatase N-terminal" evidence="7">
    <location>
        <begin position="27"/>
        <end position="356"/>
    </location>
</feature>
<proteinExistence type="inferred from homology"/>
<protein>
    <recommendedName>
        <fullName evidence="7">Sulfatase N-terminal domain-containing protein</fullName>
    </recommendedName>
</protein>
<evidence type="ECO:0000256" key="2">
    <source>
        <dbReference type="ARBA" id="ARBA00008779"/>
    </source>
</evidence>
<evidence type="ECO:0000256" key="3">
    <source>
        <dbReference type="ARBA" id="ARBA00022723"/>
    </source>
</evidence>
<evidence type="ECO:0000313" key="8">
    <source>
        <dbReference type="EMBL" id="CAL1278120.1"/>
    </source>
</evidence>
<comment type="caution">
    <text evidence="8">The sequence shown here is derived from an EMBL/GenBank/DDBJ whole genome shotgun (WGS) entry which is preliminary data.</text>
</comment>
<name>A0AAV2A254_9ARAC</name>
<keyword evidence="3" id="KW-0479">Metal-binding</keyword>
<evidence type="ECO:0000259" key="7">
    <source>
        <dbReference type="Pfam" id="PF00884"/>
    </source>
</evidence>
<dbReference type="EMBL" id="CAXIEN010000109">
    <property type="protein sequence ID" value="CAL1278120.1"/>
    <property type="molecule type" value="Genomic_DNA"/>
</dbReference>
<dbReference type="Gene3D" id="3.40.720.10">
    <property type="entry name" value="Alkaline Phosphatase, subunit A"/>
    <property type="match status" value="1"/>
</dbReference>
<evidence type="ECO:0000256" key="5">
    <source>
        <dbReference type="ARBA" id="ARBA00023180"/>
    </source>
</evidence>
<keyword evidence="5" id="KW-0325">Glycoprotein</keyword>